<dbReference type="InterPro" id="IPR051445">
    <property type="entry name" value="LY6H/LY6L_nAChR_modulators"/>
</dbReference>
<keyword evidence="9" id="KW-0812">Transmembrane</keyword>
<evidence type="ECO:0000256" key="1">
    <source>
        <dbReference type="ARBA" id="ARBA00004609"/>
    </source>
</evidence>
<dbReference type="SUPFAM" id="SSF57302">
    <property type="entry name" value="Snake toxin-like"/>
    <property type="match status" value="1"/>
</dbReference>
<evidence type="ECO:0000256" key="10">
    <source>
        <dbReference type="SAM" id="SignalP"/>
    </source>
</evidence>
<protein>
    <submittedName>
        <fullName evidence="13">Lymphocyte antigen 6C1-like isoform X1</fullName>
    </submittedName>
</protein>
<feature type="signal peptide" evidence="10">
    <location>
        <begin position="1"/>
        <end position="27"/>
    </location>
</feature>
<keyword evidence="3" id="KW-0336">GPI-anchor</keyword>
<reference evidence="13" key="1">
    <citation type="submission" date="2025-08" db="UniProtKB">
        <authorList>
            <consortium name="RefSeq"/>
        </authorList>
    </citation>
    <scope>IDENTIFICATION</scope>
    <source>
        <tissue evidence="13">Liver</tissue>
    </source>
</reference>
<keyword evidence="9" id="KW-1133">Transmembrane helix</keyword>
<comment type="subcellular location">
    <subcellularLocation>
        <location evidence="1">Cell membrane</location>
        <topology evidence="1">Lipid-anchor</topology>
        <topology evidence="1">GPI-anchor</topology>
    </subcellularLocation>
</comment>
<feature type="transmembrane region" description="Helical" evidence="9">
    <location>
        <begin position="120"/>
        <end position="139"/>
    </location>
</feature>
<organism evidence="12 13">
    <name type="scientific">Mesocricetus auratus</name>
    <name type="common">Golden hamster</name>
    <dbReference type="NCBI Taxonomy" id="10036"/>
    <lineage>
        <taxon>Eukaryota</taxon>
        <taxon>Metazoa</taxon>
        <taxon>Chordata</taxon>
        <taxon>Craniata</taxon>
        <taxon>Vertebrata</taxon>
        <taxon>Euteleostomi</taxon>
        <taxon>Mammalia</taxon>
        <taxon>Eutheria</taxon>
        <taxon>Euarchontoglires</taxon>
        <taxon>Glires</taxon>
        <taxon>Rodentia</taxon>
        <taxon>Myomorpha</taxon>
        <taxon>Muroidea</taxon>
        <taxon>Cricetidae</taxon>
        <taxon>Cricetinae</taxon>
        <taxon>Mesocricetus</taxon>
    </lineage>
</organism>
<keyword evidence="8" id="KW-0449">Lipoprotein</keyword>
<feature type="domain" description="UPAR/Ly6" evidence="11">
    <location>
        <begin position="28"/>
        <end position="124"/>
    </location>
</feature>
<keyword evidence="12" id="KW-1185">Reference proteome</keyword>
<evidence type="ECO:0000313" key="12">
    <source>
        <dbReference type="Proteomes" id="UP000886700"/>
    </source>
</evidence>
<evidence type="ECO:0000256" key="5">
    <source>
        <dbReference type="ARBA" id="ARBA00023136"/>
    </source>
</evidence>
<keyword evidence="2" id="KW-1003">Cell membrane</keyword>
<keyword evidence="6" id="KW-1015">Disulfide bond</keyword>
<keyword evidence="4 10" id="KW-0732">Signal</keyword>
<dbReference type="GeneID" id="121136254"/>
<dbReference type="RefSeq" id="XP_040592374.1">
    <property type="nucleotide sequence ID" value="XM_040736440.1"/>
</dbReference>
<dbReference type="InterPro" id="IPR016054">
    <property type="entry name" value="LY6_UPA_recep-like"/>
</dbReference>
<evidence type="ECO:0000256" key="7">
    <source>
        <dbReference type="ARBA" id="ARBA00023180"/>
    </source>
</evidence>
<evidence type="ECO:0000256" key="8">
    <source>
        <dbReference type="ARBA" id="ARBA00023288"/>
    </source>
</evidence>
<dbReference type="PANTHER" id="PTHR32217:SF3">
    <property type="entry name" value="LYMPHOCYTE ANTIGEN 6S"/>
    <property type="match status" value="1"/>
</dbReference>
<sequence>MMNSSHAMKTCVLILLVTLLCAERVQGLRCYTCLGIGSEFSEKICPPVNCSSADASCASEEVEAIADSYMVKTKSKYCLSFCPNKTYVANIEIPGITIISKLSCCNEDLCNAAVPTGGSTWTLAGLLLLSLGLALLQALL</sequence>
<evidence type="ECO:0000259" key="11">
    <source>
        <dbReference type="SMART" id="SM00134"/>
    </source>
</evidence>
<evidence type="ECO:0000256" key="3">
    <source>
        <dbReference type="ARBA" id="ARBA00022622"/>
    </source>
</evidence>
<keyword evidence="7" id="KW-0325">Glycoprotein</keyword>
<evidence type="ECO:0000256" key="2">
    <source>
        <dbReference type="ARBA" id="ARBA00022475"/>
    </source>
</evidence>
<accession>A0ABM2WNQ5</accession>
<dbReference type="Pfam" id="PF00021">
    <property type="entry name" value="UPAR_LY6"/>
    <property type="match status" value="1"/>
</dbReference>
<evidence type="ECO:0000256" key="4">
    <source>
        <dbReference type="ARBA" id="ARBA00022729"/>
    </source>
</evidence>
<name>A0ABM2WNQ5_MESAU</name>
<dbReference type="Proteomes" id="UP000886700">
    <property type="component" value="Unplaced"/>
</dbReference>
<keyword evidence="5 9" id="KW-0472">Membrane</keyword>
<dbReference type="Gene3D" id="2.10.60.10">
    <property type="entry name" value="CD59"/>
    <property type="match status" value="1"/>
</dbReference>
<proteinExistence type="predicted"/>
<dbReference type="InterPro" id="IPR045860">
    <property type="entry name" value="Snake_toxin-like_sf"/>
</dbReference>
<evidence type="ECO:0000256" key="9">
    <source>
        <dbReference type="SAM" id="Phobius"/>
    </source>
</evidence>
<evidence type="ECO:0000256" key="6">
    <source>
        <dbReference type="ARBA" id="ARBA00023157"/>
    </source>
</evidence>
<gene>
    <name evidence="13" type="primary">LOC121136254</name>
</gene>
<dbReference type="SMART" id="SM00134">
    <property type="entry name" value="LU"/>
    <property type="match status" value="1"/>
</dbReference>
<feature type="chain" id="PRO_5047395406" evidence="10">
    <location>
        <begin position="28"/>
        <end position="140"/>
    </location>
</feature>
<dbReference type="PANTHER" id="PTHR32217">
    <property type="entry name" value="LYMPHOCYTE ANTIGEN 6H"/>
    <property type="match status" value="1"/>
</dbReference>
<evidence type="ECO:0000313" key="13">
    <source>
        <dbReference type="RefSeq" id="XP_040592374.1"/>
    </source>
</evidence>